<dbReference type="PANTHER" id="PTHR33643:SF1">
    <property type="entry name" value="UREASE ACCESSORY PROTEIN D"/>
    <property type="match status" value="1"/>
</dbReference>
<proteinExistence type="inferred from homology"/>
<sequence>MVWHARLNLDYALRSDATRLHFAHDGPLRVLRSLYPEGDAVCHNVLVHPPGGIVGGDVLDIGMQVAEGAHALVTTPGATRFYRSNGALGTQRTRITLAPGARLEWLPLEAIAYPACDALNELQFDLAPDAQLITWDITALGLPHADAPFDTGRFVQHIEWPGRFLERGVLDAQDARLMNGPLGLAGQRCLASLVLASGTPLPRALREQLLEATHALLDGAPEGVIAGVTSPQPHMLVLRGLAPVVEPLMQLWQRVWAEWRQRWWGLPAVRPRIWAM</sequence>
<evidence type="ECO:0000256" key="1">
    <source>
        <dbReference type="ARBA" id="ARBA00007177"/>
    </source>
</evidence>
<evidence type="ECO:0000256" key="2">
    <source>
        <dbReference type="ARBA" id="ARBA00023186"/>
    </source>
</evidence>
<dbReference type="HAMAP" id="MF_01384">
    <property type="entry name" value="UreD"/>
    <property type="match status" value="1"/>
</dbReference>
<gene>
    <name evidence="3" type="primary">ureD_5</name>
    <name evidence="3" type="ORF">SDC9_90281</name>
</gene>
<dbReference type="PANTHER" id="PTHR33643">
    <property type="entry name" value="UREASE ACCESSORY PROTEIN D"/>
    <property type="match status" value="1"/>
</dbReference>
<organism evidence="3">
    <name type="scientific">bioreactor metagenome</name>
    <dbReference type="NCBI Taxonomy" id="1076179"/>
    <lineage>
        <taxon>unclassified sequences</taxon>
        <taxon>metagenomes</taxon>
        <taxon>ecological metagenomes</taxon>
    </lineage>
</organism>
<keyword evidence="2" id="KW-0143">Chaperone</keyword>
<evidence type="ECO:0000313" key="3">
    <source>
        <dbReference type="EMBL" id="MPM43604.1"/>
    </source>
</evidence>
<dbReference type="AlphaFoldDB" id="A0A645A1A9"/>
<dbReference type="EMBL" id="VSSQ01010168">
    <property type="protein sequence ID" value="MPM43604.1"/>
    <property type="molecule type" value="Genomic_DNA"/>
</dbReference>
<name>A0A645A1A9_9ZZZZ</name>
<dbReference type="Pfam" id="PF01774">
    <property type="entry name" value="UreD"/>
    <property type="match status" value="1"/>
</dbReference>
<protein>
    <submittedName>
        <fullName evidence="3">Urease accessory protein UreD</fullName>
    </submittedName>
</protein>
<dbReference type="GO" id="GO:0016151">
    <property type="term" value="F:nickel cation binding"/>
    <property type="evidence" value="ECO:0007669"/>
    <property type="project" value="InterPro"/>
</dbReference>
<comment type="similarity">
    <text evidence="1">Belongs to the UreD family.</text>
</comment>
<reference evidence="3" key="1">
    <citation type="submission" date="2019-08" db="EMBL/GenBank/DDBJ databases">
        <authorList>
            <person name="Kucharzyk K."/>
            <person name="Murdoch R.W."/>
            <person name="Higgins S."/>
            <person name="Loffler F."/>
        </authorList>
    </citation>
    <scope>NUCLEOTIDE SEQUENCE</scope>
</reference>
<accession>A0A645A1A9</accession>
<comment type="caution">
    <text evidence="3">The sequence shown here is derived from an EMBL/GenBank/DDBJ whole genome shotgun (WGS) entry which is preliminary data.</text>
</comment>
<dbReference type="InterPro" id="IPR002669">
    <property type="entry name" value="UreD"/>
</dbReference>